<feature type="signal peptide" evidence="2">
    <location>
        <begin position="1"/>
        <end position="47"/>
    </location>
</feature>
<dbReference type="Pfam" id="PF06697">
    <property type="entry name" value="DUF1191"/>
    <property type="match status" value="1"/>
</dbReference>
<evidence type="ECO:0000313" key="4">
    <source>
        <dbReference type="Proteomes" id="UP001189624"/>
    </source>
</evidence>
<proteinExistence type="predicted"/>
<evidence type="ECO:0000256" key="1">
    <source>
        <dbReference type="SAM" id="MobiDB-lite"/>
    </source>
</evidence>
<dbReference type="PANTHER" id="PTHR33512">
    <property type="entry name" value="PROTEIN, PUTATIVE (DUF1191)-RELATED"/>
    <property type="match status" value="1"/>
</dbReference>
<protein>
    <submittedName>
        <fullName evidence="3">Uncharacterized protein</fullName>
    </submittedName>
</protein>
<dbReference type="EMBL" id="OY731401">
    <property type="protein sequence ID" value="CAJ1950311.1"/>
    <property type="molecule type" value="Genomic_DNA"/>
</dbReference>
<name>A0AA86VBS3_9FABA</name>
<feature type="compositionally biased region" description="Polar residues" evidence="1">
    <location>
        <begin position="302"/>
        <end position="322"/>
    </location>
</feature>
<evidence type="ECO:0000256" key="2">
    <source>
        <dbReference type="SAM" id="SignalP"/>
    </source>
</evidence>
<keyword evidence="2" id="KW-0732">Signal</keyword>
<evidence type="ECO:0000313" key="3">
    <source>
        <dbReference type="EMBL" id="CAJ1950311.1"/>
    </source>
</evidence>
<reference evidence="3" key="1">
    <citation type="submission" date="2023-10" db="EMBL/GenBank/DDBJ databases">
        <authorList>
            <person name="Domelevo Entfellner J.-B."/>
        </authorList>
    </citation>
    <scope>NUCLEOTIDE SEQUENCE</scope>
</reference>
<organism evidence="3 4">
    <name type="scientific">Sphenostylis stenocarpa</name>
    <dbReference type="NCBI Taxonomy" id="92480"/>
    <lineage>
        <taxon>Eukaryota</taxon>
        <taxon>Viridiplantae</taxon>
        <taxon>Streptophyta</taxon>
        <taxon>Embryophyta</taxon>
        <taxon>Tracheophyta</taxon>
        <taxon>Spermatophyta</taxon>
        <taxon>Magnoliopsida</taxon>
        <taxon>eudicotyledons</taxon>
        <taxon>Gunneridae</taxon>
        <taxon>Pentapetalae</taxon>
        <taxon>rosids</taxon>
        <taxon>fabids</taxon>
        <taxon>Fabales</taxon>
        <taxon>Fabaceae</taxon>
        <taxon>Papilionoideae</taxon>
        <taxon>50 kb inversion clade</taxon>
        <taxon>NPAAA clade</taxon>
        <taxon>indigoferoid/millettioid clade</taxon>
        <taxon>Phaseoleae</taxon>
        <taxon>Sphenostylis</taxon>
    </lineage>
</organism>
<dbReference type="InterPro" id="IPR010605">
    <property type="entry name" value="DUF1191"/>
</dbReference>
<keyword evidence="4" id="KW-1185">Reference proteome</keyword>
<sequence length="388" mass="45260">MDLYENHSRLQHQRQKKAFGMTFMEFHRWWQVTLLLVSLLLSSRVEGSQTHYEHNSLDSFLRMKANQEIEKPRTGVFYNISPPSNLTGMEVSVVRLRSFYLWSRGTNYSFVNLPPRIMPRPIHKRIAILYENLGNWSSHYYNVPNHRMVAPVFGVMAYSSSKSTFIDEKVNFTIYGDPIKIWFPHVDEHGRNGTPICAVFSDNGLVKLQNMTKPYVCEAHSQGHYTLVIPLFLSPNEPHSQSQGKRFTTWWVLGFVGQNGPEEKRVGPTVCGVVKKEHVNAGTRHFVGSEKGRHWKRKDETTSQPKSTVKIASSRQDQRSSFPSDVFPLMLASHPTRPTHMQCNNHHVYMKNRLRNYFEGFSYTFQQPKQNIHLRLILRKRFEIFYVV</sequence>
<feature type="region of interest" description="Disordered" evidence="1">
    <location>
        <begin position="296"/>
        <end position="322"/>
    </location>
</feature>
<gene>
    <name evidence="3" type="ORF">AYBTSS11_LOCUS14187</name>
</gene>
<dbReference type="PANTHER" id="PTHR33512:SF7">
    <property type="entry name" value="LEGUME LECTIN DOMAIN-CONTAINING PROTEIN"/>
    <property type="match status" value="1"/>
</dbReference>
<feature type="chain" id="PRO_5041667923" evidence="2">
    <location>
        <begin position="48"/>
        <end position="388"/>
    </location>
</feature>
<dbReference type="Proteomes" id="UP001189624">
    <property type="component" value="Chromosome 4"/>
</dbReference>
<dbReference type="AlphaFoldDB" id="A0AA86VBS3"/>
<dbReference type="GO" id="GO:0016020">
    <property type="term" value="C:membrane"/>
    <property type="evidence" value="ECO:0007669"/>
    <property type="project" value="TreeGrafter"/>
</dbReference>
<accession>A0AA86VBS3</accession>
<dbReference type="Gramene" id="rna-AYBTSS11_LOCUS14187">
    <property type="protein sequence ID" value="CAJ1950311.1"/>
    <property type="gene ID" value="gene-AYBTSS11_LOCUS14187"/>
</dbReference>